<organism evidence="10 11">
    <name type="scientific">Halopseudomonas pachastrellae</name>
    <dbReference type="NCBI Taxonomy" id="254161"/>
    <lineage>
        <taxon>Bacteria</taxon>
        <taxon>Pseudomonadati</taxon>
        <taxon>Pseudomonadota</taxon>
        <taxon>Gammaproteobacteria</taxon>
        <taxon>Pseudomonadales</taxon>
        <taxon>Pseudomonadaceae</taxon>
        <taxon>Halopseudomonas</taxon>
    </lineage>
</organism>
<dbReference type="RefSeq" id="WP_083724530.1">
    <property type="nucleotide sequence ID" value="NZ_FOUD01000001.1"/>
</dbReference>
<dbReference type="EMBL" id="MUBC01000004">
    <property type="protein sequence ID" value="ONM45397.1"/>
    <property type="molecule type" value="Genomic_DNA"/>
</dbReference>
<keyword evidence="5 8" id="KW-0547">Nucleotide-binding</keyword>
<dbReference type="GO" id="GO:0005737">
    <property type="term" value="C:cytoplasm"/>
    <property type="evidence" value="ECO:0007669"/>
    <property type="project" value="UniProtKB-SubCell"/>
</dbReference>
<dbReference type="NCBIfam" id="TIGR02432">
    <property type="entry name" value="lysidine_TilS_N"/>
    <property type="match status" value="1"/>
</dbReference>
<dbReference type="InterPro" id="IPR015262">
    <property type="entry name" value="tRNA_Ile_lys_synt_subst-bd"/>
</dbReference>
<dbReference type="GO" id="GO:0032267">
    <property type="term" value="F:tRNA(Ile)-lysidine synthase activity"/>
    <property type="evidence" value="ECO:0007669"/>
    <property type="project" value="UniProtKB-EC"/>
</dbReference>
<dbReference type="Proteomes" id="UP000242847">
    <property type="component" value="Unassembled WGS sequence"/>
</dbReference>
<dbReference type="SUPFAM" id="SSF82829">
    <property type="entry name" value="MesJ substrate recognition domain-like"/>
    <property type="match status" value="1"/>
</dbReference>
<dbReference type="GO" id="GO:0005524">
    <property type="term" value="F:ATP binding"/>
    <property type="evidence" value="ECO:0007669"/>
    <property type="project" value="UniProtKB-UniRule"/>
</dbReference>
<comment type="catalytic activity">
    <reaction evidence="7 8">
        <text>cytidine(34) in tRNA(Ile2) + L-lysine + ATP = lysidine(34) in tRNA(Ile2) + AMP + diphosphate + H(+)</text>
        <dbReference type="Rhea" id="RHEA:43744"/>
        <dbReference type="Rhea" id="RHEA-COMP:10625"/>
        <dbReference type="Rhea" id="RHEA-COMP:10670"/>
        <dbReference type="ChEBI" id="CHEBI:15378"/>
        <dbReference type="ChEBI" id="CHEBI:30616"/>
        <dbReference type="ChEBI" id="CHEBI:32551"/>
        <dbReference type="ChEBI" id="CHEBI:33019"/>
        <dbReference type="ChEBI" id="CHEBI:82748"/>
        <dbReference type="ChEBI" id="CHEBI:83665"/>
        <dbReference type="ChEBI" id="CHEBI:456215"/>
        <dbReference type="EC" id="6.3.4.19"/>
    </reaction>
</comment>
<dbReference type="InterPro" id="IPR011063">
    <property type="entry name" value="TilS/TtcA_N"/>
</dbReference>
<dbReference type="PANTHER" id="PTHR43033">
    <property type="entry name" value="TRNA(ILE)-LYSIDINE SYNTHASE-RELATED"/>
    <property type="match status" value="1"/>
</dbReference>
<dbReference type="EC" id="6.3.4.19" evidence="8"/>
<dbReference type="SMART" id="SM00977">
    <property type="entry name" value="TilS_C"/>
    <property type="match status" value="1"/>
</dbReference>
<dbReference type="InterPro" id="IPR012094">
    <property type="entry name" value="tRNA_Ile_lys_synt"/>
</dbReference>
<dbReference type="SUPFAM" id="SSF56037">
    <property type="entry name" value="PheT/TilS domain"/>
    <property type="match status" value="1"/>
</dbReference>
<dbReference type="PANTHER" id="PTHR43033:SF1">
    <property type="entry name" value="TRNA(ILE)-LYSIDINE SYNTHASE-RELATED"/>
    <property type="match status" value="1"/>
</dbReference>
<dbReference type="CDD" id="cd01992">
    <property type="entry name" value="TilS_N"/>
    <property type="match status" value="1"/>
</dbReference>
<dbReference type="HAMAP" id="MF_01161">
    <property type="entry name" value="tRNA_Ile_lys_synt"/>
    <property type="match status" value="1"/>
</dbReference>
<reference evidence="10 11" key="1">
    <citation type="submission" date="2017-01" db="EMBL/GenBank/DDBJ databases">
        <title>Draft genome sequence of Pseudomonas pachastrellae type strain CCUG 46540T from a deep sea.</title>
        <authorList>
            <person name="Gomila M."/>
            <person name="Mulet M."/>
            <person name="Lalucat J."/>
            <person name="Garcia-Valdes E."/>
        </authorList>
    </citation>
    <scope>NUCLEOTIDE SEQUENCE [LARGE SCALE GENOMIC DNA]</scope>
    <source>
        <strain evidence="10 11">CCUG 46540</strain>
    </source>
</reference>
<keyword evidence="4 8" id="KW-0819">tRNA processing</keyword>
<keyword evidence="3 8" id="KW-0436">Ligase</keyword>
<evidence type="ECO:0000256" key="1">
    <source>
        <dbReference type="ARBA" id="ARBA00004496"/>
    </source>
</evidence>
<gene>
    <name evidence="8" type="primary">tilS</name>
    <name evidence="10" type="ORF">BXT89_02950</name>
</gene>
<evidence type="ECO:0000256" key="8">
    <source>
        <dbReference type="HAMAP-Rule" id="MF_01161"/>
    </source>
</evidence>
<evidence type="ECO:0000256" key="6">
    <source>
        <dbReference type="ARBA" id="ARBA00022840"/>
    </source>
</evidence>
<evidence type="ECO:0000256" key="7">
    <source>
        <dbReference type="ARBA" id="ARBA00048539"/>
    </source>
</evidence>
<comment type="subcellular location">
    <subcellularLocation>
        <location evidence="1 8">Cytoplasm</location>
    </subcellularLocation>
</comment>
<keyword evidence="6 8" id="KW-0067">ATP-binding</keyword>
<comment type="domain">
    <text evidence="8">The N-terminal region contains the highly conserved SGGXDS motif, predicted to be a P-loop motif involved in ATP binding.</text>
</comment>
<dbReference type="Pfam" id="PF01171">
    <property type="entry name" value="ATP_bind_3"/>
    <property type="match status" value="1"/>
</dbReference>
<evidence type="ECO:0000256" key="5">
    <source>
        <dbReference type="ARBA" id="ARBA00022741"/>
    </source>
</evidence>
<feature type="domain" description="Lysidine-tRNA(Ile) synthetase C-terminal" evidence="9">
    <location>
        <begin position="352"/>
        <end position="422"/>
    </location>
</feature>
<name>A0A1S8DLZ5_9GAMM</name>
<keyword evidence="2 8" id="KW-0963">Cytoplasm</keyword>
<evidence type="ECO:0000256" key="2">
    <source>
        <dbReference type="ARBA" id="ARBA00022490"/>
    </source>
</evidence>
<dbReference type="InterPro" id="IPR012795">
    <property type="entry name" value="tRNA_Ile_lys_synt_N"/>
</dbReference>
<comment type="caution">
    <text evidence="10">The sequence shown here is derived from an EMBL/GenBank/DDBJ whole genome shotgun (WGS) entry which is preliminary data.</text>
</comment>
<dbReference type="Gene3D" id="1.20.59.20">
    <property type="match status" value="1"/>
</dbReference>
<evidence type="ECO:0000313" key="11">
    <source>
        <dbReference type="Proteomes" id="UP000242847"/>
    </source>
</evidence>
<comment type="similarity">
    <text evidence="8">Belongs to the tRNA(Ile)-lysidine synthase family.</text>
</comment>
<dbReference type="Pfam" id="PF09179">
    <property type="entry name" value="TilS"/>
    <property type="match status" value="1"/>
</dbReference>
<dbReference type="Gene3D" id="3.40.50.620">
    <property type="entry name" value="HUPs"/>
    <property type="match status" value="1"/>
</dbReference>
<dbReference type="Pfam" id="PF11734">
    <property type="entry name" value="TilS_C"/>
    <property type="match status" value="1"/>
</dbReference>
<dbReference type="SUPFAM" id="SSF52402">
    <property type="entry name" value="Adenine nucleotide alpha hydrolases-like"/>
    <property type="match status" value="1"/>
</dbReference>
<proteinExistence type="inferred from homology"/>
<sequence length="429" mass="47150">MGAPAWWLGLSGGLDSMVLLELMSQARQLSDIPPLHAIHVHHGLHPEADAWAAHCQRACDVRGVPLTVVRVQVVQGGSVEEAARDARYAAFADMLAPGAELLLAHHRDDQLETLMFRLMRGTGVRGLSGMPARRALGAGWLSRPLLDWRRSELEAWARQQGLDWIEDPANADERFARTALRHRILPGLRHEWPQLDRSLLRLAEHASEAGALLDELAQDDLQLVAEPSADPWLAGWPSLLLAPLLSLSAARQRNLLRCWLRQQAVRMPDHRQLLEVQQQLAAGPDAQPQLKLDGFVLYRSSDRLWLVPAHWLPARSEQSLLPLHGALALAGNGTLDCRPGAGGLRDPGAGGWQVRYRQGGEQIKLAGRPTQSVKQLLQEAQIPAWLRPSVPLLYSGGELVSVAGRWNAERALVEGAGSGFTVSWKPVSD</sequence>
<dbReference type="STRING" id="254161.SAMN05216256_101167"/>
<evidence type="ECO:0000259" key="9">
    <source>
        <dbReference type="SMART" id="SM00977"/>
    </source>
</evidence>
<dbReference type="InterPro" id="IPR014729">
    <property type="entry name" value="Rossmann-like_a/b/a_fold"/>
</dbReference>
<dbReference type="GO" id="GO:0006400">
    <property type="term" value="P:tRNA modification"/>
    <property type="evidence" value="ECO:0007669"/>
    <property type="project" value="UniProtKB-UniRule"/>
</dbReference>
<dbReference type="OrthoDB" id="9807403at2"/>
<dbReference type="NCBIfam" id="TIGR02433">
    <property type="entry name" value="lysidine_TilS_C"/>
    <property type="match status" value="1"/>
</dbReference>
<dbReference type="InterPro" id="IPR012796">
    <property type="entry name" value="Lysidine-tRNA-synth_C"/>
</dbReference>
<evidence type="ECO:0000313" key="10">
    <source>
        <dbReference type="EMBL" id="ONM45397.1"/>
    </source>
</evidence>
<keyword evidence="11" id="KW-1185">Reference proteome</keyword>
<protein>
    <recommendedName>
        <fullName evidence="8">tRNA(Ile)-lysidine synthase</fullName>
        <ecNumber evidence="8">6.3.4.19</ecNumber>
    </recommendedName>
    <alternativeName>
        <fullName evidence="8">tRNA(Ile)-2-lysyl-cytidine synthase</fullName>
    </alternativeName>
    <alternativeName>
        <fullName evidence="8">tRNA(Ile)-lysidine synthetase</fullName>
    </alternativeName>
</protein>
<evidence type="ECO:0000256" key="3">
    <source>
        <dbReference type="ARBA" id="ARBA00022598"/>
    </source>
</evidence>
<accession>A0A1S8DLZ5</accession>
<feature type="binding site" evidence="8">
    <location>
        <begin position="11"/>
        <end position="16"/>
    </location>
    <ligand>
        <name>ATP</name>
        <dbReference type="ChEBI" id="CHEBI:30616"/>
    </ligand>
</feature>
<evidence type="ECO:0000256" key="4">
    <source>
        <dbReference type="ARBA" id="ARBA00022694"/>
    </source>
</evidence>
<dbReference type="AlphaFoldDB" id="A0A1S8DLZ5"/>
<comment type="function">
    <text evidence="8">Ligates lysine onto the cytidine present at position 34 of the AUA codon-specific tRNA(Ile) that contains the anticodon CAU, in an ATP-dependent manner. Cytidine is converted to lysidine, thus changing the amino acid specificity of the tRNA from methionine to isoleucine.</text>
</comment>